<dbReference type="EMBL" id="JAACJP010000027">
    <property type="protein sequence ID" value="KAF5376670.1"/>
    <property type="molecule type" value="Genomic_DNA"/>
</dbReference>
<sequence>MSRTLFFAVILGATTLFYYYNVTSTLISNKMSTQPWSSPFAAWHDRALHTPHPDPHSFTPTRDTLQLALLLNAPIEHEGISVAFFSQSKENGAGSETVAVDALGRVLVVAEKDAAGILGLAQEAVNLPSTGAWRNTWVIKRPTTSQPIDRLFIFPASGSATGPHEISVQGFSKQTRELKDPVGDTRELPAMLWELAGLVLEARDGLVYGEKRDEVVLGKVRETVAELF</sequence>
<accession>A0A8H5M0E3</accession>
<evidence type="ECO:0000313" key="2">
    <source>
        <dbReference type="Proteomes" id="UP000565441"/>
    </source>
</evidence>
<evidence type="ECO:0000313" key="1">
    <source>
        <dbReference type="EMBL" id="KAF5376670.1"/>
    </source>
</evidence>
<keyword evidence="2" id="KW-1185">Reference proteome</keyword>
<proteinExistence type="predicted"/>
<organism evidence="1 2">
    <name type="scientific">Tricholomella constricta</name>
    <dbReference type="NCBI Taxonomy" id="117010"/>
    <lineage>
        <taxon>Eukaryota</taxon>
        <taxon>Fungi</taxon>
        <taxon>Dikarya</taxon>
        <taxon>Basidiomycota</taxon>
        <taxon>Agaricomycotina</taxon>
        <taxon>Agaricomycetes</taxon>
        <taxon>Agaricomycetidae</taxon>
        <taxon>Agaricales</taxon>
        <taxon>Tricholomatineae</taxon>
        <taxon>Lyophyllaceae</taxon>
        <taxon>Tricholomella</taxon>
    </lineage>
</organism>
<protein>
    <submittedName>
        <fullName evidence="1">Uncharacterized protein</fullName>
    </submittedName>
</protein>
<dbReference type="AlphaFoldDB" id="A0A8H5M0E3"/>
<reference evidence="1 2" key="1">
    <citation type="journal article" date="2020" name="ISME J.">
        <title>Uncovering the hidden diversity of litter-decomposition mechanisms in mushroom-forming fungi.</title>
        <authorList>
            <person name="Floudas D."/>
            <person name="Bentzer J."/>
            <person name="Ahren D."/>
            <person name="Johansson T."/>
            <person name="Persson P."/>
            <person name="Tunlid A."/>
        </authorList>
    </citation>
    <scope>NUCLEOTIDE SEQUENCE [LARGE SCALE GENOMIC DNA]</scope>
    <source>
        <strain evidence="1 2">CBS 661.87</strain>
    </source>
</reference>
<comment type="caution">
    <text evidence="1">The sequence shown here is derived from an EMBL/GenBank/DDBJ whole genome shotgun (WGS) entry which is preliminary data.</text>
</comment>
<gene>
    <name evidence="1" type="ORF">D9615_007903</name>
</gene>
<dbReference type="OrthoDB" id="3006153at2759"/>
<name>A0A8H5M0E3_9AGAR</name>
<dbReference type="Proteomes" id="UP000565441">
    <property type="component" value="Unassembled WGS sequence"/>
</dbReference>